<gene>
    <name evidence="17" type="ORF">V6N12_006366</name>
</gene>
<dbReference type="Proteomes" id="UP001472677">
    <property type="component" value="Unassembled WGS sequence"/>
</dbReference>
<dbReference type="InterPro" id="IPR017441">
    <property type="entry name" value="Protein_kinase_ATP_BS"/>
</dbReference>
<feature type="domain" description="Protein kinase" evidence="15">
    <location>
        <begin position="84"/>
        <end position="368"/>
    </location>
</feature>
<dbReference type="Gene3D" id="3.30.200.20">
    <property type="entry name" value="Phosphorylase Kinase, domain 1"/>
    <property type="match status" value="1"/>
</dbReference>
<dbReference type="InterPro" id="IPR020561">
    <property type="entry name" value="PRibGlycinamid_synth_ATP-grasp"/>
</dbReference>
<evidence type="ECO:0000256" key="3">
    <source>
        <dbReference type="ARBA" id="ARBA00022598"/>
    </source>
</evidence>
<dbReference type="SUPFAM" id="SSF56112">
    <property type="entry name" value="Protein kinase-like (PK-like)"/>
    <property type="match status" value="1"/>
</dbReference>
<feature type="domain" description="ATP-grasp" evidence="16">
    <location>
        <begin position="630"/>
        <end position="838"/>
    </location>
</feature>
<evidence type="ECO:0000256" key="7">
    <source>
        <dbReference type="ARBA" id="ARBA00022777"/>
    </source>
</evidence>
<dbReference type="PROSITE" id="PS50011">
    <property type="entry name" value="PROTEIN_KINASE_DOM"/>
    <property type="match status" value="1"/>
</dbReference>
<dbReference type="EC" id="6.3.4.13" evidence="2"/>
<dbReference type="Gene3D" id="3.40.50.20">
    <property type="match status" value="1"/>
</dbReference>
<evidence type="ECO:0000259" key="16">
    <source>
        <dbReference type="PROSITE" id="PS50975"/>
    </source>
</evidence>
<keyword evidence="4" id="KW-0808">Transferase</keyword>
<evidence type="ECO:0000256" key="5">
    <source>
        <dbReference type="ARBA" id="ARBA00022741"/>
    </source>
</evidence>
<evidence type="ECO:0000313" key="18">
    <source>
        <dbReference type="Proteomes" id="UP001472677"/>
    </source>
</evidence>
<dbReference type="InterPro" id="IPR039192">
    <property type="entry name" value="STKc_GSK3"/>
</dbReference>
<comment type="similarity">
    <text evidence="9">Belongs to the GARS family.</text>
</comment>
<feature type="binding site" evidence="13">
    <location>
        <position position="114"/>
    </location>
    <ligand>
        <name>ATP</name>
        <dbReference type="ChEBI" id="CHEBI:30616"/>
    </ligand>
</feature>
<evidence type="ECO:0000256" key="1">
    <source>
        <dbReference type="ARBA" id="ARBA00005174"/>
    </source>
</evidence>
<dbReference type="Gene3D" id="1.10.510.10">
    <property type="entry name" value="Transferase(Phosphotransferase) domain 1"/>
    <property type="match status" value="1"/>
</dbReference>
<dbReference type="SUPFAM" id="SSF52440">
    <property type="entry name" value="PreATP-grasp domain"/>
    <property type="match status" value="1"/>
</dbReference>
<keyword evidence="6" id="KW-0658">Purine biosynthesis</keyword>
<dbReference type="InterPro" id="IPR000719">
    <property type="entry name" value="Prot_kinase_dom"/>
</dbReference>
<keyword evidence="7" id="KW-0418">Kinase</keyword>
<proteinExistence type="inferred from homology"/>
<dbReference type="Gene3D" id="3.90.600.10">
    <property type="entry name" value="Phosphoribosylglycinamide synthetase, C-terminal domain"/>
    <property type="match status" value="1"/>
</dbReference>
<dbReference type="InterPro" id="IPR037123">
    <property type="entry name" value="PRibGlycinamide_synth_C_sf"/>
</dbReference>
<evidence type="ECO:0000256" key="8">
    <source>
        <dbReference type="ARBA" id="ARBA00022840"/>
    </source>
</evidence>
<dbReference type="InterPro" id="IPR013815">
    <property type="entry name" value="ATP_grasp_subdomain_1"/>
</dbReference>
<dbReference type="HAMAP" id="MF_00138">
    <property type="entry name" value="GARS"/>
    <property type="match status" value="1"/>
</dbReference>
<dbReference type="SUPFAM" id="SSF56059">
    <property type="entry name" value="Glutathione synthetase ATP-binding domain-like"/>
    <property type="match status" value="1"/>
</dbReference>
<dbReference type="Pfam" id="PF02844">
    <property type="entry name" value="GARS_N"/>
    <property type="match status" value="1"/>
</dbReference>
<dbReference type="InterPro" id="IPR020560">
    <property type="entry name" value="PRibGlycinamide_synth_C-dom"/>
</dbReference>
<dbReference type="InterPro" id="IPR008271">
    <property type="entry name" value="Ser/Thr_kinase_AS"/>
</dbReference>
<comment type="pathway">
    <text evidence="1">Purine metabolism; IMP biosynthesis via de novo pathway; N(1)-(5-phospho-D-ribosyl)glycinamide from 5-phospho-alpha-D-ribose 1-diphosphate: step 2/2.</text>
</comment>
<evidence type="ECO:0000256" key="12">
    <source>
        <dbReference type="PROSITE-ProRule" id="PRU00409"/>
    </source>
</evidence>
<dbReference type="PROSITE" id="PS00108">
    <property type="entry name" value="PROTEIN_KINASE_ST"/>
    <property type="match status" value="1"/>
</dbReference>
<dbReference type="InterPro" id="IPR020559">
    <property type="entry name" value="PRibGlycinamide_synth_CS"/>
</dbReference>
<dbReference type="SUPFAM" id="SSF51246">
    <property type="entry name" value="Rudiment single hybrid motif"/>
    <property type="match status" value="1"/>
</dbReference>
<organism evidence="17 18">
    <name type="scientific">Hibiscus sabdariffa</name>
    <name type="common">roselle</name>
    <dbReference type="NCBI Taxonomy" id="183260"/>
    <lineage>
        <taxon>Eukaryota</taxon>
        <taxon>Viridiplantae</taxon>
        <taxon>Streptophyta</taxon>
        <taxon>Embryophyta</taxon>
        <taxon>Tracheophyta</taxon>
        <taxon>Spermatophyta</taxon>
        <taxon>Magnoliopsida</taxon>
        <taxon>eudicotyledons</taxon>
        <taxon>Gunneridae</taxon>
        <taxon>Pentapetalae</taxon>
        <taxon>rosids</taxon>
        <taxon>malvids</taxon>
        <taxon>Malvales</taxon>
        <taxon>Malvaceae</taxon>
        <taxon>Malvoideae</taxon>
        <taxon>Hibiscus</taxon>
    </lineage>
</organism>
<protein>
    <recommendedName>
        <fullName evidence="2">phosphoribosylamine--glycine ligase</fullName>
        <ecNumber evidence="2">6.3.4.13</ecNumber>
    </recommendedName>
    <alternativeName>
        <fullName evidence="10">Glycinamide ribonucleotide synthetase</fullName>
    </alternativeName>
    <alternativeName>
        <fullName evidence="11">Phosphoribosylglycinamide synthetase</fullName>
    </alternativeName>
</protein>
<evidence type="ECO:0000256" key="6">
    <source>
        <dbReference type="ARBA" id="ARBA00022755"/>
    </source>
</evidence>
<feature type="compositionally biased region" description="Low complexity" evidence="14">
    <location>
        <begin position="13"/>
        <end position="25"/>
    </location>
</feature>
<dbReference type="PROSITE" id="PS50975">
    <property type="entry name" value="ATP_GRASP"/>
    <property type="match status" value="1"/>
</dbReference>
<dbReference type="Pfam" id="PF02843">
    <property type="entry name" value="GARS_C"/>
    <property type="match status" value="1"/>
</dbReference>
<dbReference type="InterPro" id="IPR011054">
    <property type="entry name" value="Rudment_hybrid_motif"/>
</dbReference>
<dbReference type="NCBIfam" id="TIGR00877">
    <property type="entry name" value="purD"/>
    <property type="match status" value="1"/>
</dbReference>
<dbReference type="PROSITE" id="PS00107">
    <property type="entry name" value="PROTEIN_KINASE_ATP"/>
    <property type="match status" value="1"/>
</dbReference>
<evidence type="ECO:0000256" key="11">
    <source>
        <dbReference type="ARBA" id="ARBA00042864"/>
    </source>
</evidence>
<dbReference type="CDD" id="cd14137">
    <property type="entry name" value="STKc_GSK3"/>
    <property type="match status" value="1"/>
</dbReference>
<dbReference type="EMBL" id="JBBPBM010000009">
    <property type="protein sequence ID" value="KAK8567793.1"/>
    <property type="molecule type" value="Genomic_DNA"/>
</dbReference>
<comment type="caution">
    <text evidence="17">The sequence shown here is derived from an EMBL/GenBank/DDBJ whole genome shotgun (WGS) entry which is preliminary data.</text>
</comment>
<dbReference type="Gene3D" id="3.30.470.20">
    <property type="entry name" value="ATP-grasp fold, B domain"/>
    <property type="match status" value="1"/>
</dbReference>
<evidence type="ECO:0000256" key="2">
    <source>
        <dbReference type="ARBA" id="ARBA00013255"/>
    </source>
</evidence>
<dbReference type="PANTHER" id="PTHR43472">
    <property type="entry name" value="PHOSPHORIBOSYLAMINE--GLYCINE LIGASE"/>
    <property type="match status" value="1"/>
</dbReference>
<dbReference type="PANTHER" id="PTHR43472:SF1">
    <property type="entry name" value="PHOSPHORIBOSYLAMINE--GLYCINE LIGASE, CHLOROPLASTIC"/>
    <property type="match status" value="1"/>
</dbReference>
<evidence type="ECO:0000256" key="13">
    <source>
        <dbReference type="PROSITE-ProRule" id="PRU10141"/>
    </source>
</evidence>
<dbReference type="InterPro" id="IPR020562">
    <property type="entry name" value="PRibGlycinamide_synth_N"/>
</dbReference>
<dbReference type="SMART" id="SM01209">
    <property type="entry name" value="GARS_A"/>
    <property type="match status" value="1"/>
</dbReference>
<evidence type="ECO:0000256" key="10">
    <source>
        <dbReference type="ARBA" id="ARBA00042242"/>
    </source>
</evidence>
<evidence type="ECO:0000259" key="15">
    <source>
        <dbReference type="PROSITE" id="PS50011"/>
    </source>
</evidence>
<feature type="region of interest" description="Disordered" evidence="14">
    <location>
        <begin position="1"/>
        <end position="25"/>
    </location>
</feature>
<dbReference type="InterPro" id="IPR011761">
    <property type="entry name" value="ATP-grasp"/>
</dbReference>
<accession>A0ABR2EYL9</accession>
<dbReference type="SMART" id="SM00220">
    <property type="entry name" value="S_TKc"/>
    <property type="match status" value="1"/>
</dbReference>
<evidence type="ECO:0000313" key="17">
    <source>
        <dbReference type="EMBL" id="KAK8567793.1"/>
    </source>
</evidence>
<dbReference type="Pfam" id="PF01071">
    <property type="entry name" value="GARS_A"/>
    <property type="match status" value="1"/>
</dbReference>
<dbReference type="InterPro" id="IPR011009">
    <property type="entry name" value="Kinase-like_dom_sf"/>
</dbReference>
<dbReference type="Gene3D" id="3.30.1490.20">
    <property type="entry name" value="ATP-grasp fold, A domain"/>
    <property type="match status" value="1"/>
</dbReference>
<keyword evidence="18" id="KW-1185">Reference proteome</keyword>
<name>A0ABR2EYL9_9ROSI</name>
<evidence type="ECO:0000256" key="14">
    <source>
        <dbReference type="SAM" id="MobiDB-lite"/>
    </source>
</evidence>
<evidence type="ECO:0000256" key="9">
    <source>
        <dbReference type="ARBA" id="ARBA00038345"/>
    </source>
</evidence>
<dbReference type="InterPro" id="IPR016185">
    <property type="entry name" value="PreATP-grasp_dom_sf"/>
</dbReference>
<keyword evidence="8 12" id="KW-0067">ATP-binding</keyword>
<dbReference type="PROSITE" id="PS00184">
    <property type="entry name" value="GARS"/>
    <property type="match status" value="1"/>
</dbReference>
<evidence type="ECO:0000256" key="4">
    <source>
        <dbReference type="ARBA" id="ARBA00022679"/>
    </source>
</evidence>
<keyword evidence="3" id="KW-0436">Ligase</keyword>
<reference evidence="17 18" key="1">
    <citation type="journal article" date="2024" name="G3 (Bethesda)">
        <title>Genome assembly of Hibiscus sabdariffa L. provides insights into metabolisms of medicinal natural products.</title>
        <authorList>
            <person name="Kim T."/>
        </authorList>
    </citation>
    <scope>NUCLEOTIDE SEQUENCE [LARGE SCALE GENOMIC DNA]</scope>
    <source>
        <strain evidence="17">TK-2024</strain>
        <tissue evidence="17">Old leaves</tissue>
    </source>
</reference>
<sequence length="954" mass="103899">MSSASLGNGGVGSSRSVNGFKSSSSSVDWLGREMLEMRLRDKVDDDEDRDSEPDIVDGVGAETGHVIRTTIGGRNGQSKQNVSYIAEHAVGTGSFGVVFQAKCRETGEIVAIKKVLQDKRYKNRELQIMQMLDHPNIVALKHYFFSKTDKAELYLNLVLEYVPETVHRTARSYSRMNTRMPLIYVKLYTYQICRALAYIHNCIGICHRDIKPQNLLVNPHTHQLKLCDFGSAKVLVKGEPNVSYICSRYYRAPELIFGATEYTTAIDIWSTGCVMAELLLGQPLFPGESGVDQLVEIIKVLGTPTREEIKCMNPNYTEFKFPQIKPHPWHKVFQKRLPPEAVDLVCRFFQYSPNLRCTALEACIHPFFDELRDPNTRLPNGRPLPPLFNFKPQELSGVPPDVVKKLIPEHAQFGRKKKNNGEEGMAFTTNYLSPYPKLAFNNGIFASRSFPTSFFPSKSFLGTSSFSAGSLSFAINHRSSSRPHINGLRWSSTVFRCFSLKSELSVSSDGHGSHGASAERVVVLVIGGGGREHALCYALQRSPSCDAVFCAPGNAGISTSGNATCIPNLDISDSSAVISFCREWSIGLVVVGPEAPLVSGLADDLVMAGIPTFGPSAEAAALEGSKNFMKTICDKYGIPTAKYQTFSDASAAKQYIKEQGAPIVIKADGLAAGKGVTVAMTLEEAYEAVDSMLVEGVFGSAGCQVIVEEFLEGEEASFFALVDGENAIPLESAQDHKRVGDGDIGPNTGGMGAYSPAPVLTKELQSVVMESIIFPTVKGMSMEGCKFVGVLYAGLMIEKKSGLPKLIEYNVRFGDPECQVLMVRLESDLAKVLLAACRGELKGVSLKWSPGSAMVVVMASKGYPGSYEKGTVIRDLEEAEHVAPSVKIFHAGTALDPDGNFIATGGRVLGITANGKDLEEARDKAYQAVEEINWPGGFYRKDIGWRALSSKAIC</sequence>
<dbReference type="InterPro" id="IPR000115">
    <property type="entry name" value="PRibGlycinamide_synth"/>
</dbReference>
<dbReference type="Pfam" id="PF00069">
    <property type="entry name" value="Pkinase"/>
    <property type="match status" value="1"/>
</dbReference>
<dbReference type="SMART" id="SM01210">
    <property type="entry name" value="GARS_C"/>
    <property type="match status" value="1"/>
</dbReference>
<keyword evidence="5 12" id="KW-0547">Nucleotide-binding</keyword>